<name>A0ACB9H0S2_CICIN</name>
<dbReference type="EMBL" id="CM042009">
    <property type="protein sequence ID" value="KAI3789289.1"/>
    <property type="molecule type" value="Genomic_DNA"/>
</dbReference>
<gene>
    <name evidence="1" type="ORF">L2E82_02082</name>
</gene>
<reference evidence="1 2" key="2">
    <citation type="journal article" date="2022" name="Mol. Ecol. Resour.">
        <title>The genomes of chicory, endive, great burdock and yacon provide insights into Asteraceae paleo-polyploidization history and plant inulin production.</title>
        <authorList>
            <person name="Fan W."/>
            <person name="Wang S."/>
            <person name="Wang H."/>
            <person name="Wang A."/>
            <person name="Jiang F."/>
            <person name="Liu H."/>
            <person name="Zhao H."/>
            <person name="Xu D."/>
            <person name="Zhang Y."/>
        </authorList>
    </citation>
    <scope>NUCLEOTIDE SEQUENCE [LARGE SCALE GENOMIC DNA]</scope>
    <source>
        <strain evidence="2">cv. Punajuju</strain>
        <tissue evidence="1">Leaves</tissue>
    </source>
</reference>
<keyword evidence="2" id="KW-1185">Reference proteome</keyword>
<evidence type="ECO:0000313" key="1">
    <source>
        <dbReference type="EMBL" id="KAI3789289.1"/>
    </source>
</evidence>
<comment type="caution">
    <text evidence="1">The sequence shown here is derived from an EMBL/GenBank/DDBJ whole genome shotgun (WGS) entry which is preliminary data.</text>
</comment>
<sequence>MANCHVVFFPFTAYGHMIPMADMAVLFASRGLQTTIITTPTNASRFSKSIQKTINYHHQIALHIIPFKVEEVGLPPGTGNPDQGVADEFLSSFFEAISMLQEPVEQFIQESHPNCIIADMFYPWTTEIATKFKIPRIVFNGTGLFPQCVAEAVGRYDHAKNVSSDSELFIVPNLPHETKLTRKQLPHFEAETFKGFLKVLVQAMEAEMKSYGVIFNSFYELEPEYVHHFREVMNRKAWHMGPVSLCNKNTEDNSERGQKSAIDEHECLKWLEPRAPDSVVYVSFGTIVKVTRAQVYEIAMGLEACNQHFIWVIKKEHEQWLPEGFEARTKENGKGLIIKGWAPQVLILDHESVGGFVTHCGWNSVLEGVTGGVAMVAWPVMAEQFYNAKLVTDVLQIGVPIGDVEWSATSSCGGVKREAIEKAVARIMGAEEGEGMRRRSQVLKEKARTAVEEGGSSYSDLTAFIQDIKTFKSK</sequence>
<accession>A0ACB9H0S2</accession>
<reference evidence="2" key="1">
    <citation type="journal article" date="2022" name="Mol. Ecol. Resour.">
        <title>The genomes of chicory, endive, great burdock and yacon provide insights into Asteraceae palaeo-polyploidization history and plant inulin production.</title>
        <authorList>
            <person name="Fan W."/>
            <person name="Wang S."/>
            <person name="Wang H."/>
            <person name="Wang A."/>
            <person name="Jiang F."/>
            <person name="Liu H."/>
            <person name="Zhao H."/>
            <person name="Xu D."/>
            <person name="Zhang Y."/>
        </authorList>
    </citation>
    <scope>NUCLEOTIDE SEQUENCE [LARGE SCALE GENOMIC DNA]</scope>
    <source>
        <strain evidence="2">cv. Punajuju</strain>
    </source>
</reference>
<dbReference type="Proteomes" id="UP001055811">
    <property type="component" value="Linkage Group LG01"/>
</dbReference>
<protein>
    <submittedName>
        <fullName evidence="1">Uncharacterized protein</fullName>
    </submittedName>
</protein>
<organism evidence="1 2">
    <name type="scientific">Cichorium intybus</name>
    <name type="common">Chicory</name>
    <dbReference type="NCBI Taxonomy" id="13427"/>
    <lineage>
        <taxon>Eukaryota</taxon>
        <taxon>Viridiplantae</taxon>
        <taxon>Streptophyta</taxon>
        <taxon>Embryophyta</taxon>
        <taxon>Tracheophyta</taxon>
        <taxon>Spermatophyta</taxon>
        <taxon>Magnoliopsida</taxon>
        <taxon>eudicotyledons</taxon>
        <taxon>Gunneridae</taxon>
        <taxon>Pentapetalae</taxon>
        <taxon>asterids</taxon>
        <taxon>campanulids</taxon>
        <taxon>Asterales</taxon>
        <taxon>Asteraceae</taxon>
        <taxon>Cichorioideae</taxon>
        <taxon>Cichorieae</taxon>
        <taxon>Cichoriinae</taxon>
        <taxon>Cichorium</taxon>
    </lineage>
</organism>
<proteinExistence type="predicted"/>
<evidence type="ECO:0000313" key="2">
    <source>
        <dbReference type="Proteomes" id="UP001055811"/>
    </source>
</evidence>